<gene>
    <name evidence="4" type="ORF">AK830_g4825</name>
</gene>
<feature type="region of interest" description="Disordered" evidence="1">
    <location>
        <begin position="557"/>
        <end position="591"/>
    </location>
</feature>
<protein>
    <submittedName>
        <fullName evidence="4">Uncharacterized protein</fullName>
    </submittedName>
</protein>
<dbReference type="PANTHER" id="PTHR10622">
    <property type="entry name" value="HET DOMAIN-CONTAINING PROTEIN"/>
    <property type="match status" value="1"/>
</dbReference>
<dbReference type="InterPro" id="IPR058525">
    <property type="entry name" value="DUF8212"/>
</dbReference>
<evidence type="ECO:0000256" key="1">
    <source>
        <dbReference type="SAM" id="MobiDB-lite"/>
    </source>
</evidence>
<dbReference type="OrthoDB" id="194358at2759"/>
<dbReference type="Pfam" id="PF06985">
    <property type="entry name" value="HET"/>
    <property type="match status" value="1"/>
</dbReference>
<dbReference type="PANTHER" id="PTHR10622:SF10">
    <property type="entry name" value="HET DOMAIN-CONTAINING PROTEIN"/>
    <property type="match status" value="1"/>
</dbReference>
<name>A0A0P7B5M4_9HYPO</name>
<keyword evidence="5" id="KW-1185">Reference proteome</keyword>
<dbReference type="Pfam" id="PF26640">
    <property type="entry name" value="DUF8212"/>
    <property type="match status" value="1"/>
</dbReference>
<dbReference type="STRING" id="78410.A0A0P7B5M4"/>
<organism evidence="4 5">
    <name type="scientific">Neonectria ditissima</name>
    <dbReference type="NCBI Taxonomy" id="78410"/>
    <lineage>
        <taxon>Eukaryota</taxon>
        <taxon>Fungi</taxon>
        <taxon>Dikarya</taxon>
        <taxon>Ascomycota</taxon>
        <taxon>Pezizomycotina</taxon>
        <taxon>Sordariomycetes</taxon>
        <taxon>Hypocreomycetidae</taxon>
        <taxon>Hypocreales</taxon>
        <taxon>Nectriaceae</taxon>
        <taxon>Neonectria</taxon>
    </lineage>
</organism>
<dbReference type="EMBL" id="LKCW01000060">
    <property type="protein sequence ID" value="KPM41714.1"/>
    <property type="molecule type" value="Genomic_DNA"/>
</dbReference>
<dbReference type="InterPro" id="IPR010730">
    <property type="entry name" value="HET"/>
</dbReference>
<evidence type="ECO:0000259" key="3">
    <source>
        <dbReference type="Pfam" id="PF26640"/>
    </source>
</evidence>
<dbReference type="AlphaFoldDB" id="A0A0P7B5M4"/>
<sequence>MRLINARTLLLREFYGENIPPYAILSHTWGDQEVTFQDWKDHSTAPEKSGYAKIHGACSQALLQGIEWVWVDTNCIDKSSSAELTEAINSMFMYYQQSNVCFAYLGDVPSAEGPDSDSLLSHVRNSRWFTRGWTLQELLAPEHLTFYAADWTRIGSKDRSLSDLISDITGIDRRYLNDRARVKNSCVAKRMSWLAKRTTTRVEDMAYCMLGIFDINMPLLYGEGVKAFTRLQEEIIKSTNDHTIFCWTWTPSVPKDWASLLAPSPEQFECAGNLSRRDLLWEEVSTFSMTNAGLSIRLPLMYALDSYFVVLEAGPVDEAIDSSSVLTCVQVKGTMRGNVFYVARSPYPPHPVALSRSSAGSLRVESLLVMNRISYGPRITSLSWLTANRYPYQVLFFIVSNSRALWYRWGFELGRTPPAVEFDSILSTITLEIKAHPSGNAVGVAMVPAWVTPSSSYKISHKSMPTYLFVGVKVMEGHVQLFSQLFVKEDGTHLSHDRYEESLYLLREQVLETKKTQQNHCCESLGVSVVIDKPEQTMQSGQHFGFLHLSECERSGDKKDLRQPASDRGDSSIASDVAGGDKNALSNGSQRGIFRLPGLM</sequence>
<reference evidence="4 5" key="1">
    <citation type="submission" date="2015-09" db="EMBL/GenBank/DDBJ databases">
        <title>Draft genome of a European isolate of the apple canker pathogen Neonectria ditissima.</title>
        <authorList>
            <person name="Gomez-Cortecero A."/>
            <person name="Harrison R.J."/>
            <person name="Armitage A.D."/>
        </authorList>
    </citation>
    <scope>NUCLEOTIDE SEQUENCE [LARGE SCALE GENOMIC DNA]</scope>
    <source>
        <strain evidence="4 5">R09/05</strain>
    </source>
</reference>
<feature type="domain" description="Heterokaryon incompatibility" evidence="2">
    <location>
        <begin position="22"/>
        <end position="110"/>
    </location>
</feature>
<comment type="caution">
    <text evidence="4">The sequence shown here is derived from an EMBL/GenBank/DDBJ whole genome shotgun (WGS) entry which is preliminary data.</text>
</comment>
<dbReference type="Proteomes" id="UP000050424">
    <property type="component" value="Unassembled WGS sequence"/>
</dbReference>
<evidence type="ECO:0000313" key="5">
    <source>
        <dbReference type="Proteomes" id="UP000050424"/>
    </source>
</evidence>
<evidence type="ECO:0000259" key="2">
    <source>
        <dbReference type="Pfam" id="PF06985"/>
    </source>
</evidence>
<proteinExistence type="predicted"/>
<evidence type="ECO:0000313" key="4">
    <source>
        <dbReference type="EMBL" id="KPM41714.1"/>
    </source>
</evidence>
<feature type="domain" description="DUF8212" evidence="3">
    <location>
        <begin position="226"/>
        <end position="291"/>
    </location>
</feature>
<accession>A0A0P7B5M4</accession>
<feature type="compositionally biased region" description="Basic and acidic residues" evidence="1">
    <location>
        <begin position="557"/>
        <end position="570"/>
    </location>
</feature>